<name>A0ABS0U245_SERPR</name>
<dbReference type="Gene3D" id="2.60.40.1090">
    <property type="entry name" value="Fimbrial-type adhesion domain"/>
    <property type="match status" value="1"/>
</dbReference>
<sequence>MILNILKKVICVFSLMLTLLFPPAASSSPWTLETSVLPGPLARFDFSVKITSWDIYNTTSNPLYQCSTCRIFIYVMDIYGVNNQPVGFINTTGEARNLKTLGELGEYLMRRGDFNKTFTSTKWGGGGKTCFFLGSSEGRLDRLPGGDNFCYHQVDPTYCNIYMPNSQLRHGTLSPDKINGNTVSTSLYVQCSADLAVRIASADRSGSINLKGYGGFRSELKVDGVSLGDGKVVTATPTGVGLTLSSTLTGYDGSIGTFQGSKTIIVSLP</sequence>
<evidence type="ECO:0000259" key="2">
    <source>
        <dbReference type="Pfam" id="PF24223"/>
    </source>
</evidence>
<comment type="caution">
    <text evidence="3">The sequence shown here is derived from an EMBL/GenBank/DDBJ whole genome shotgun (WGS) entry which is preliminary data.</text>
</comment>
<dbReference type="RefSeq" id="WP_198642732.1">
    <property type="nucleotide sequence ID" value="NZ_JAEHSL010000051.1"/>
</dbReference>
<keyword evidence="4" id="KW-1185">Reference proteome</keyword>
<evidence type="ECO:0000256" key="1">
    <source>
        <dbReference type="SAM" id="SignalP"/>
    </source>
</evidence>
<keyword evidence="1" id="KW-0732">Signal</keyword>
<evidence type="ECO:0000313" key="4">
    <source>
        <dbReference type="Proteomes" id="UP000639004"/>
    </source>
</evidence>
<reference evidence="3 4" key="1">
    <citation type="submission" date="2020-12" db="EMBL/GenBank/DDBJ databases">
        <title>Enhanced detection system for hospital associated transmission using whole genome sequencing surveillance.</title>
        <authorList>
            <person name="Harrison L.H."/>
            <person name="Van Tyne D."/>
            <person name="Marsh J.W."/>
            <person name="Griffith M.P."/>
            <person name="Snyder D.J."/>
            <person name="Cooper V.S."/>
            <person name="Mustapha M."/>
        </authorList>
    </citation>
    <scope>NUCLEOTIDE SEQUENCE [LARGE SCALE GENOMIC DNA]</scope>
    <source>
        <strain evidence="3 4">SER00238</strain>
    </source>
</reference>
<organism evidence="3 4">
    <name type="scientific">Serratia proteamaculans</name>
    <dbReference type="NCBI Taxonomy" id="28151"/>
    <lineage>
        <taxon>Bacteria</taxon>
        <taxon>Pseudomonadati</taxon>
        <taxon>Pseudomonadota</taxon>
        <taxon>Gammaproteobacteria</taxon>
        <taxon>Enterobacterales</taxon>
        <taxon>Yersiniaceae</taxon>
        <taxon>Serratia</taxon>
    </lineage>
</organism>
<evidence type="ECO:0000313" key="3">
    <source>
        <dbReference type="EMBL" id="MBI6183626.1"/>
    </source>
</evidence>
<protein>
    <recommendedName>
        <fullName evidence="2">Fimbrial adhesin MrpH C-terminal domain-containing protein</fullName>
    </recommendedName>
</protein>
<gene>
    <name evidence="3" type="ORF">JEQ07_24930</name>
</gene>
<feature type="signal peptide" evidence="1">
    <location>
        <begin position="1"/>
        <end position="27"/>
    </location>
</feature>
<feature type="non-terminal residue" evidence="3">
    <location>
        <position position="269"/>
    </location>
</feature>
<accession>A0ABS0U245</accession>
<dbReference type="Pfam" id="PF24223">
    <property type="entry name" value="MrpH_C"/>
    <property type="match status" value="1"/>
</dbReference>
<proteinExistence type="predicted"/>
<dbReference type="EMBL" id="JAEHSL010000051">
    <property type="protein sequence ID" value="MBI6183626.1"/>
    <property type="molecule type" value="Genomic_DNA"/>
</dbReference>
<feature type="chain" id="PRO_5047328495" description="Fimbrial adhesin MrpH C-terminal domain-containing protein" evidence="1">
    <location>
        <begin position="28"/>
        <end position="269"/>
    </location>
</feature>
<feature type="domain" description="Fimbrial adhesin MrpH C-terminal" evidence="2">
    <location>
        <begin position="159"/>
        <end position="269"/>
    </location>
</feature>
<dbReference type="Proteomes" id="UP000639004">
    <property type="component" value="Unassembled WGS sequence"/>
</dbReference>
<dbReference type="InterPro" id="IPR057010">
    <property type="entry name" value="MrpH_C"/>
</dbReference>
<dbReference type="InterPro" id="IPR036937">
    <property type="entry name" value="Adhesion_dom_fimbrial_sf"/>
</dbReference>